<feature type="compositionally biased region" description="Polar residues" evidence="1">
    <location>
        <begin position="35"/>
        <end position="58"/>
    </location>
</feature>
<feature type="region of interest" description="Disordered" evidence="1">
    <location>
        <begin position="1"/>
        <end position="120"/>
    </location>
</feature>
<feature type="compositionally biased region" description="Low complexity" evidence="1">
    <location>
        <begin position="64"/>
        <end position="84"/>
    </location>
</feature>
<proteinExistence type="predicted"/>
<gene>
    <name evidence="2" type="ORF">CONLIGDRAFT_224823</name>
</gene>
<sequence length="282" mass="30112">MASKQKRGIAPNSATMSNISVPDPNDSHEPDLSASHATQSIVAAPTTTAADSAVNSSPLLPDITSATSSPTTAPSSAQASDAASRPGAFITNQNTTTTTGDTTTTTGHPVTTTVRHPDAADPLAASTHRIMTLLTNLYSSLNLTPPTNPDVPRWHTLFTALHSHVPLLSVLDPALTTFNYYSTIRPTRSRLSLSLNHNPATATLQQSFDAMERYIDTMGEVPVDWGYDPVPPAEWYRERHVPELLERLRGVEGRWVDAHVVAEEMLAVLEGRGGEGGEDGDG</sequence>
<evidence type="ECO:0000256" key="1">
    <source>
        <dbReference type="SAM" id="MobiDB-lite"/>
    </source>
</evidence>
<protein>
    <submittedName>
        <fullName evidence="2">Uncharacterized protein</fullName>
    </submittedName>
</protein>
<keyword evidence="3" id="KW-1185">Reference proteome</keyword>
<evidence type="ECO:0000313" key="2">
    <source>
        <dbReference type="EMBL" id="OIW22365.1"/>
    </source>
</evidence>
<accession>A0A1J7I4F7</accession>
<organism evidence="2 3">
    <name type="scientific">Coniochaeta ligniaria NRRL 30616</name>
    <dbReference type="NCBI Taxonomy" id="1408157"/>
    <lineage>
        <taxon>Eukaryota</taxon>
        <taxon>Fungi</taxon>
        <taxon>Dikarya</taxon>
        <taxon>Ascomycota</taxon>
        <taxon>Pezizomycotina</taxon>
        <taxon>Sordariomycetes</taxon>
        <taxon>Sordariomycetidae</taxon>
        <taxon>Coniochaetales</taxon>
        <taxon>Coniochaetaceae</taxon>
        <taxon>Coniochaeta</taxon>
    </lineage>
</organism>
<dbReference type="AlphaFoldDB" id="A0A1J7I4F7"/>
<name>A0A1J7I4F7_9PEZI</name>
<dbReference type="EMBL" id="KV875119">
    <property type="protein sequence ID" value="OIW22365.1"/>
    <property type="molecule type" value="Genomic_DNA"/>
</dbReference>
<dbReference type="InParanoid" id="A0A1J7I4F7"/>
<evidence type="ECO:0000313" key="3">
    <source>
        <dbReference type="Proteomes" id="UP000182658"/>
    </source>
</evidence>
<reference evidence="2 3" key="1">
    <citation type="submission" date="2016-10" db="EMBL/GenBank/DDBJ databases">
        <title>Draft genome sequence of Coniochaeta ligniaria NRRL30616, a lignocellulolytic fungus for bioabatement of inhibitors in plant biomass hydrolysates.</title>
        <authorList>
            <consortium name="DOE Joint Genome Institute"/>
            <person name="Jimenez D.J."/>
            <person name="Hector R.E."/>
            <person name="Riley R."/>
            <person name="Sun H."/>
            <person name="Grigoriev I.V."/>
            <person name="Van Elsas J.D."/>
            <person name="Nichols N.N."/>
        </authorList>
    </citation>
    <scope>NUCLEOTIDE SEQUENCE [LARGE SCALE GENOMIC DNA]</scope>
    <source>
        <strain evidence="2 3">NRRL 30616</strain>
    </source>
</reference>
<feature type="compositionally biased region" description="Low complexity" evidence="1">
    <location>
        <begin position="91"/>
        <end position="114"/>
    </location>
</feature>
<dbReference type="Proteomes" id="UP000182658">
    <property type="component" value="Unassembled WGS sequence"/>
</dbReference>